<gene>
    <name evidence="1" type="ORF">AVDCRST_MAG13-1540</name>
</gene>
<organism evidence="1">
    <name type="scientific">uncultured Solirubrobacteraceae bacterium</name>
    <dbReference type="NCBI Taxonomy" id="1162706"/>
    <lineage>
        <taxon>Bacteria</taxon>
        <taxon>Bacillati</taxon>
        <taxon>Actinomycetota</taxon>
        <taxon>Thermoleophilia</taxon>
        <taxon>Solirubrobacterales</taxon>
        <taxon>Solirubrobacteraceae</taxon>
        <taxon>environmental samples</taxon>
    </lineage>
</organism>
<accession>A0A6J4S1E8</accession>
<protein>
    <submittedName>
        <fullName evidence="1">Uncharacterized protein</fullName>
    </submittedName>
</protein>
<dbReference type="EMBL" id="CADCVO010000241">
    <property type="protein sequence ID" value="CAA9487356.1"/>
    <property type="molecule type" value="Genomic_DNA"/>
</dbReference>
<feature type="non-terminal residue" evidence="1">
    <location>
        <position position="1"/>
    </location>
</feature>
<sequence>PLAPVPGGVGDGVRTTAADAAALRRLVPAVRETGRPVFVAPPRFDRVSVGHPLLQVILRRPNPTRHDVMQPGVVTTAQVQRELIGDLAATRPSPLIVRWLAPAARRAEPNGSARSSGVALLDDWIAARYVPWLRTGDYLVLRPRAD</sequence>
<reference evidence="1" key="1">
    <citation type="submission" date="2020-02" db="EMBL/GenBank/DDBJ databases">
        <authorList>
            <person name="Meier V. D."/>
        </authorList>
    </citation>
    <scope>NUCLEOTIDE SEQUENCE</scope>
    <source>
        <strain evidence="1">AVDCRST_MAG13</strain>
    </source>
</reference>
<name>A0A6J4S1E8_9ACTN</name>
<dbReference type="AlphaFoldDB" id="A0A6J4S1E8"/>
<evidence type="ECO:0000313" key="1">
    <source>
        <dbReference type="EMBL" id="CAA9487356.1"/>
    </source>
</evidence>
<proteinExistence type="predicted"/>